<dbReference type="GeneID" id="7444164"/>
<gene>
    <name evidence="3" type="ORF">THAPSDRAFT_260835</name>
</gene>
<feature type="non-terminal residue" evidence="3">
    <location>
        <position position="956"/>
    </location>
</feature>
<evidence type="ECO:0000313" key="3">
    <source>
        <dbReference type="EMBL" id="EED95733.1"/>
    </source>
</evidence>
<dbReference type="InterPro" id="IPR052956">
    <property type="entry name" value="Mesenchyme-surface_protein"/>
</dbReference>
<dbReference type="GO" id="GO:0004035">
    <property type="term" value="F:alkaline phosphatase activity"/>
    <property type="evidence" value="ECO:0007669"/>
    <property type="project" value="UniProtKB-EC"/>
</dbReference>
<dbReference type="Gene3D" id="2.130.10.10">
    <property type="entry name" value="YVTN repeat-like/Quinoprotein amine dehydrogenase"/>
    <property type="match status" value="1"/>
</dbReference>
<dbReference type="Proteomes" id="UP000001449">
    <property type="component" value="Chromosome 1"/>
</dbReference>
<keyword evidence="4" id="KW-1185">Reference proteome</keyword>
<dbReference type="HOGENOM" id="CLU_308714_0_0_1"/>
<dbReference type="InterPro" id="IPR011044">
    <property type="entry name" value="Quino_amine_DH_bsu"/>
</dbReference>
<dbReference type="RefSeq" id="XP_002286092.1">
    <property type="nucleotide sequence ID" value="XM_002286056.1"/>
</dbReference>
<protein>
    <submittedName>
        <fullName evidence="3">Alkaline phosphatase</fullName>
        <ecNumber evidence="3">3.1.3.1</ecNumber>
    </submittedName>
</protein>
<dbReference type="SUPFAM" id="SSF50969">
    <property type="entry name" value="YVTN repeat-like/Quinoprotein amine dehydrogenase"/>
    <property type="match status" value="1"/>
</dbReference>
<keyword evidence="3" id="KW-0378">Hydrolase</keyword>
<dbReference type="SUPFAM" id="SSF63829">
    <property type="entry name" value="Calcium-dependent phosphotriesterase"/>
    <property type="match status" value="1"/>
</dbReference>
<dbReference type="EMBL" id="CM000638">
    <property type="protein sequence ID" value="EED95733.1"/>
    <property type="molecule type" value="Genomic_DNA"/>
</dbReference>
<evidence type="ECO:0000259" key="2">
    <source>
        <dbReference type="Pfam" id="PF13449"/>
    </source>
</evidence>
<evidence type="ECO:0000256" key="1">
    <source>
        <dbReference type="SAM" id="MobiDB-lite"/>
    </source>
</evidence>
<dbReference type="InParanoid" id="B8BQ67"/>
<organism evidence="3 4">
    <name type="scientific">Thalassiosira pseudonana</name>
    <name type="common">Marine diatom</name>
    <name type="synonym">Cyclotella nana</name>
    <dbReference type="NCBI Taxonomy" id="35128"/>
    <lineage>
        <taxon>Eukaryota</taxon>
        <taxon>Sar</taxon>
        <taxon>Stramenopiles</taxon>
        <taxon>Ochrophyta</taxon>
        <taxon>Bacillariophyta</taxon>
        <taxon>Coscinodiscophyceae</taxon>
        <taxon>Thalassiosirophycidae</taxon>
        <taxon>Thalassiosirales</taxon>
        <taxon>Thalassiosiraceae</taxon>
        <taxon>Thalassiosira</taxon>
    </lineage>
</organism>
<dbReference type="SUPFAM" id="SSF75011">
    <property type="entry name" value="3-carboxy-cis,cis-mucoante lactonizing enzyme"/>
    <property type="match status" value="1"/>
</dbReference>
<dbReference type="Pfam" id="PF13449">
    <property type="entry name" value="Phytase-like"/>
    <property type="match status" value="1"/>
</dbReference>
<feature type="domain" description="Phytase-like" evidence="2">
    <location>
        <begin position="669"/>
        <end position="877"/>
    </location>
</feature>
<dbReference type="eggNOG" id="ENOG502SIDT">
    <property type="taxonomic scope" value="Eukaryota"/>
</dbReference>
<dbReference type="InterPro" id="IPR027372">
    <property type="entry name" value="Phytase-like_dom"/>
</dbReference>
<accession>B8BQ67</accession>
<dbReference type="KEGG" id="tps:THAPSDRAFT_260835"/>
<sequence>MTSQSAYFNGQCGDLEGSPEWCATSMRFTIGSSMVDYSDPTKPYIKSMVAIGGRGFSIFKLTDTGLDLVWDSADEFEREGCAAFPWAHNGIQDEEFADVGGALWLADEGIQGTLEEMNDPLQDGCEDRGDGQPGACAMGDTVDERSLKDGYAAEAIVAGEACGKRYLVTVSEKNSVGFLYDVSDIGSPELVETFHLSPDSETKNPVVAYEDRTLGEIDSESILFLSAEDSPTGVPAIIFAGAWSSTTSFWEFDCGDGTASTLPVSETTGSSETATATKFYDRVATFPVCLQMDPTCNVDDETVAEIAAVTDDGNTVVYTDSKRAVLGMVDITEANNPAPIGVVELPGEPTSVAIKDQYAIVCVNTSPDYVNPSGTFVVIDMGTQAIVREVDLGGQPDSVAVSPDKRFAVVAIENERDEDLGDGEIPQLPAGFFVSINSNNVAVVTLQENNAVVLIDLESQTVVNSFSMGTVDLTQIDILDDSMVTQTESLAAVPREPDGVTWIGTEHFAVANEGDMLGGTRGFTIFNVDGTVSWDSGTAAEHIITSAGHYDDGRSDAKGVELENVAYDPDHQLLFINSERSHVVLVYDVSDPSDAKFHQILPSGFRPEGGVYVPSRGLYIAACEEDVRDDKIRGSIVVYEYGSDSPAYPTLMSVDQESGVPIPWGAISVNIDGEGIVADADGGFWVASEGSGTIGEEDRPIEKLNFLFKTDKDGVIERVVSLPDELNDIQLRFGFEGVSLEGDYAVVAFQRAWGEEENPRIGIYNTVESSWKFVFYPLDASESQYGGWVGLSDITSIGAGNFLVLERDNQGGPDAAIKRIYSISLGDLSSVTGDETVEKTLVHDLFDDMKAPGGLGYEKFEGMAYLNGEVWVSNDNDAVSDNTGETQLMNLGPLVGFSAGSTSTPISDVIEDLNTDTAPTPTDTEEDEAVPESSSAFAISGSLFAGIAATVIAIAL</sequence>
<dbReference type="PANTHER" id="PTHR46928:SF1">
    <property type="entry name" value="MESENCHYME-SPECIFIC CELL SURFACE GLYCOPROTEIN"/>
    <property type="match status" value="1"/>
</dbReference>
<evidence type="ECO:0000313" key="4">
    <source>
        <dbReference type="Proteomes" id="UP000001449"/>
    </source>
</evidence>
<feature type="region of interest" description="Disordered" evidence="1">
    <location>
        <begin position="912"/>
        <end position="931"/>
    </location>
</feature>
<name>B8BQ67_THAPS</name>
<dbReference type="InterPro" id="IPR015943">
    <property type="entry name" value="WD40/YVTN_repeat-like_dom_sf"/>
</dbReference>
<dbReference type="EC" id="3.1.3.1" evidence="3"/>
<proteinExistence type="predicted"/>
<dbReference type="PaxDb" id="35128-Thaps260835"/>
<dbReference type="OMA" id="WGAVRYP"/>
<dbReference type="AlphaFoldDB" id="B8BQ67"/>
<reference evidence="3 4" key="2">
    <citation type="journal article" date="2008" name="Nature">
        <title>The Phaeodactylum genome reveals the evolutionary history of diatom genomes.</title>
        <authorList>
            <person name="Bowler C."/>
            <person name="Allen A.E."/>
            <person name="Badger J.H."/>
            <person name="Grimwood J."/>
            <person name="Jabbari K."/>
            <person name="Kuo A."/>
            <person name="Maheswari U."/>
            <person name="Martens C."/>
            <person name="Maumus F."/>
            <person name="Otillar R.P."/>
            <person name="Rayko E."/>
            <person name="Salamov A."/>
            <person name="Vandepoele K."/>
            <person name="Beszteri B."/>
            <person name="Gruber A."/>
            <person name="Heijde M."/>
            <person name="Katinka M."/>
            <person name="Mock T."/>
            <person name="Valentin K."/>
            <person name="Verret F."/>
            <person name="Berges J.A."/>
            <person name="Brownlee C."/>
            <person name="Cadoret J.P."/>
            <person name="Chiovitti A."/>
            <person name="Choi C.J."/>
            <person name="Coesel S."/>
            <person name="De Martino A."/>
            <person name="Detter J.C."/>
            <person name="Durkin C."/>
            <person name="Falciatore A."/>
            <person name="Fournet J."/>
            <person name="Haruta M."/>
            <person name="Huysman M.J."/>
            <person name="Jenkins B.D."/>
            <person name="Jiroutova K."/>
            <person name="Jorgensen R.E."/>
            <person name="Joubert Y."/>
            <person name="Kaplan A."/>
            <person name="Kroger N."/>
            <person name="Kroth P.G."/>
            <person name="La Roche J."/>
            <person name="Lindquist E."/>
            <person name="Lommer M."/>
            <person name="Martin-Jezequel V."/>
            <person name="Lopez P.J."/>
            <person name="Lucas S."/>
            <person name="Mangogna M."/>
            <person name="McGinnis K."/>
            <person name="Medlin L.K."/>
            <person name="Montsant A."/>
            <person name="Oudot-Le Secq M.P."/>
            <person name="Napoli C."/>
            <person name="Obornik M."/>
            <person name="Parker M.S."/>
            <person name="Petit J.L."/>
            <person name="Porcel B.M."/>
            <person name="Poulsen N."/>
            <person name="Robison M."/>
            <person name="Rychlewski L."/>
            <person name="Rynearson T.A."/>
            <person name="Schmutz J."/>
            <person name="Shapiro H."/>
            <person name="Siaut M."/>
            <person name="Stanley M."/>
            <person name="Sussman M.R."/>
            <person name="Taylor A.R."/>
            <person name="Vardi A."/>
            <person name="von Dassow P."/>
            <person name="Vyverman W."/>
            <person name="Willis A."/>
            <person name="Wyrwicz L.S."/>
            <person name="Rokhsar D.S."/>
            <person name="Weissenbach J."/>
            <person name="Armbrust E.V."/>
            <person name="Green B.R."/>
            <person name="Van de Peer Y."/>
            <person name="Grigoriev I.V."/>
        </authorList>
    </citation>
    <scope>NUCLEOTIDE SEQUENCE [LARGE SCALE GENOMIC DNA]</scope>
    <source>
        <strain evidence="3 4">CCMP1335</strain>
    </source>
</reference>
<dbReference type="PANTHER" id="PTHR46928">
    <property type="entry name" value="MESENCHYME-SPECIFIC CELL SURFACE GLYCOPROTEIN"/>
    <property type="match status" value="1"/>
</dbReference>
<reference evidence="3 4" key="1">
    <citation type="journal article" date="2004" name="Science">
        <title>The genome of the diatom Thalassiosira pseudonana: ecology, evolution, and metabolism.</title>
        <authorList>
            <person name="Armbrust E.V."/>
            <person name="Berges J.A."/>
            <person name="Bowler C."/>
            <person name="Green B.R."/>
            <person name="Martinez D."/>
            <person name="Putnam N.H."/>
            <person name="Zhou S."/>
            <person name="Allen A.E."/>
            <person name="Apt K.E."/>
            <person name="Bechner M."/>
            <person name="Brzezinski M.A."/>
            <person name="Chaal B.K."/>
            <person name="Chiovitti A."/>
            <person name="Davis A.K."/>
            <person name="Demarest M.S."/>
            <person name="Detter J.C."/>
            <person name="Glavina T."/>
            <person name="Goodstein D."/>
            <person name="Hadi M.Z."/>
            <person name="Hellsten U."/>
            <person name="Hildebrand M."/>
            <person name="Jenkins B.D."/>
            <person name="Jurka J."/>
            <person name="Kapitonov V.V."/>
            <person name="Kroger N."/>
            <person name="Lau W.W."/>
            <person name="Lane T.W."/>
            <person name="Larimer F.W."/>
            <person name="Lippmeier J.C."/>
            <person name="Lucas S."/>
            <person name="Medina M."/>
            <person name="Montsant A."/>
            <person name="Obornik M."/>
            <person name="Parker M.S."/>
            <person name="Palenik B."/>
            <person name="Pazour G.J."/>
            <person name="Richardson P.M."/>
            <person name="Rynearson T.A."/>
            <person name="Saito M.A."/>
            <person name="Schwartz D.C."/>
            <person name="Thamatrakoln K."/>
            <person name="Valentin K."/>
            <person name="Vardi A."/>
            <person name="Wilkerson F.P."/>
            <person name="Rokhsar D.S."/>
        </authorList>
    </citation>
    <scope>NUCLEOTIDE SEQUENCE [LARGE SCALE GENOMIC DNA]</scope>
    <source>
        <strain evidence="3 4">CCMP1335</strain>
    </source>
</reference>